<dbReference type="Proteomes" id="UP000245884">
    <property type="component" value="Unassembled WGS sequence"/>
</dbReference>
<dbReference type="AlphaFoldDB" id="A0A316UMD6"/>
<sequence>MEPLMRTFRVRGVRTACMRDGPTSVRGASCAQVGVKPGRTAPPFRRPSVKGCFCVLDSIGAPWRISSGRLARIQAGRQAGWSGSGSPRSRRRGKSRVELAETKRRTGGGGRQRRRSTTTSRPARTERAGATGQPTRQHPSCSSLLTILHPT</sequence>
<protein>
    <submittedName>
        <fullName evidence="2">Uncharacterized protein</fullName>
    </submittedName>
</protein>
<dbReference type="EMBL" id="KZ819671">
    <property type="protein sequence ID" value="PWN26456.1"/>
    <property type="molecule type" value="Genomic_DNA"/>
</dbReference>
<feature type="compositionally biased region" description="Basic and acidic residues" evidence="1">
    <location>
        <begin position="95"/>
        <end position="104"/>
    </location>
</feature>
<reference evidence="2 3" key="1">
    <citation type="journal article" date="2018" name="Mol. Biol. Evol.">
        <title>Broad Genomic Sampling Reveals a Smut Pathogenic Ancestry of the Fungal Clade Ustilaginomycotina.</title>
        <authorList>
            <person name="Kijpornyongpan T."/>
            <person name="Mondo S.J."/>
            <person name="Barry K."/>
            <person name="Sandor L."/>
            <person name="Lee J."/>
            <person name="Lipzen A."/>
            <person name="Pangilinan J."/>
            <person name="LaButti K."/>
            <person name="Hainaut M."/>
            <person name="Henrissat B."/>
            <person name="Grigoriev I.V."/>
            <person name="Spatafora J.W."/>
            <person name="Aime M.C."/>
        </authorList>
    </citation>
    <scope>NUCLEOTIDE SEQUENCE [LARGE SCALE GENOMIC DNA]</scope>
    <source>
        <strain evidence="2 3">MCA 5214</strain>
    </source>
</reference>
<gene>
    <name evidence="2" type="ORF">BDZ90DRAFT_39269</name>
</gene>
<keyword evidence="3" id="KW-1185">Reference proteome</keyword>
<evidence type="ECO:0000313" key="3">
    <source>
        <dbReference type="Proteomes" id="UP000245884"/>
    </source>
</evidence>
<proteinExistence type="predicted"/>
<name>A0A316UMD6_9BASI</name>
<feature type="compositionally biased region" description="Polar residues" evidence="1">
    <location>
        <begin position="132"/>
        <end position="142"/>
    </location>
</feature>
<evidence type="ECO:0000313" key="2">
    <source>
        <dbReference type="EMBL" id="PWN26456.1"/>
    </source>
</evidence>
<evidence type="ECO:0000256" key="1">
    <source>
        <dbReference type="SAM" id="MobiDB-lite"/>
    </source>
</evidence>
<dbReference type="RefSeq" id="XP_025361068.1">
    <property type="nucleotide sequence ID" value="XM_025509550.1"/>
</dbReference>
<organism evidence="2 3">
    <name type="scientific">Jaminaea rosea</name>
    <dbReference type="NCBI Taxonomy" id="1569628"/>
    <lineage>
        <taxon>Eukaryota</taxon>
        <taxon>Fungi</taxon>
        <taxon>Dikarya</taxon>
        <taxon>Basidiomycota</taxon>
        <taxon>Ustilaginomycotina</taxon>
        <taxon>Exobasidiomycetes</taxon>
        <taxon>Microstromatales</taxon>
        <taxon>Microstromatales incertae sedis</taxon>
        <taxon>Jaminaea</taxon>
    </lineage>
</organism>
<feature type="region of interest" description="Disordered" evidence="1">
    <location>
        <begin position="74"/>
        <end position="142"/>
    </location>
</feature>
<dbReference type="GeneID" id="37031373"/>
<accession>A0A316UMD6</accession>